<evidence type="ECO:0000313" key="3">
    <source>
        <dbReference type="Proteomes" id="UP000821837"/>
    </source>
</evidence>
<dbReference type="SUPFAM" id="SSF52540">
    <property type="entry name" value="P-loop containing nucleoside triphosphate hydrolases"/>
    <property type="match status" value="1"/>
</dbReference>
<keyword evidence="3" id="KW-1185">Reference proteome</keyword>
<gene>
    <name evidence="2" type="ORF">HPB52_001631</name>
</gene>
<organism evidence="2 3">
    <name type="scientific">Rhipicephalus sanguineus</name>
    <name type="common">Brown dog tick</name>
    <name type="synonym">Ixodes sanguineus</name>
    <dbReference type="NCBI Taxonomy" id="34632"/>
    <lineage>
        <taxon>Eukaryota</taxon>
        <taxon>Metazoa</taxon>
        <taxon>Ecdysozoa</taxon>
        <taxon>Arthropoda</taxon>
        <taxon>Chelicerata</taxon>
        <taxon>Arachnida</taxon>
        <taxon>Acari</taxon>
        <taxon>Parasitiformes</taxon>
        <taxon>Ixodida</taxon>
        <taxon>Ixodoidea</taxon>
        <taxon>Ixodidae</taxon>
        <taxon>Rhipicephalinae</taxon>
        <taxon>Rhipicephalus</taxon>
        <taxon>Rhipicephalus</taxon>
    </lineage>
</organism>
<reference evidence="2" key="1">
    <citation type="journal article" date="2020" name="Cell">
        <title>Large-Scale Comparative Analyses of Tick Genomes Elucidate Their Genetic Diversity and Vector Capacities.</title>
        <authorList>
            <consortium name="Tick Genome and Microbiome Consortium (TIGMIC)"/>
            <person name="Jia N."/>
            <person name="Wang J."/>
            <person name="Shi W."/>
            <person name="Du L."/>
            <person name="Sun Y."/>
            <person name="Zhan W."/>
            <person name="Jiang J.F."/>
            <person name="Wang Q."/>
            <person name="Zhang B."/>
            <person name="Ji P."/>
            <person name="Bell-Sakyi L."/>
            <person name="Cui X.M."/>
            <person name="Yuan T.T."/>
            <person name="Jiang B.G."/>
            <person name="Yang W.F."/>
            <person name="Lam T.T."/>
            <person name="Chang Q.C."/>
            <person name="Ding S.J."/>
            <person name="Wang X.J."/>
            <person name="Zhu J.G."/>
            <person name="Ruan X.D."/>
            <person name="Zhao L."/>
            <person name="Wei J.T."/>
            <person name="Ye R.Z."/>
            <person name="Que T.C."/>
            <person name="Du C.H."/>
            <person name="Zhou Y.H."/>
            <person name="Cheng J.X."/>
            <person name="Dai P.F."/>
            <person name="Guo W.B."/>
            <person name="Han X.H."/>
            <person name="Huang E.J."/>
            <person name="Li L.F."/>
            <person name="Wei W."/>
            <person name="Gao Y.C."/>
            <person name="Liu J.Z."/>
            <person name="Shao H.Z."/>
            <person name="Wang X."/>
            <person name="Wang C.C."/>
            <person name="Yang T.C."/>
            <person name="Huo Q.B."/>
            <person name="Li W."/>
            <person name="Chen H.Y."/>
            <person name="Chen S.E."/>
            <person name="Zhou L.G."/>
            <person name="Ni X.B."/>
            <person name="Tian J.H."/>
            <person name="Sheng Y."/>
            <person name="Liu T."/>
            <person name="Pan Y.S."/>
            <person name="Xia L.Y."/>
            <person name="Li J."/>
            <person name="Zhao F."/>
            <person name="Cao W.C."/>
        </authorList>
    </citation>
    <scope>NUCLEOTIDE SEQUENCE</scope>
    <source>
        <strain evidence="2">Rsan-2018</strain>
    </source>
</reference>
<comment type="caution">
    <text evidence="2">The sequence shown here is derived from an EMBL/GenBank/DDBJ whole genome shotgun (WGS) entry which is preliminary data.</text>
</comment>
<dbReference type="AlphaFoldDB" id="A0A9D4PPU3"/>
<accession>A0A9D4PPU3</accession>
<proteinExistence type="predicted"/>
<dbReference type="Pfam" id="PF00685">
    <property type="entry name" value="Sulfotransfer_1"/>
    <property type="match status" value="1"/>
</dbReference>
<dbReference type="VEuPathDB" id="VectorBase:RSAN_051901"/>
<sequence length="108" mass="12546">MEHVSDKCGTQIVDGERYGILREPQIIREILRFEPGKDDVVLMTYPTSGTHWTLQIMQLIVYRGSSATTHSEFFERSPFLEDYGERISEVTTNSHPRILDYPLQTRIT</sequence>
<feature type="domain" description="Sulfotransferase" evidence="1">
    <location>
        <begin position="37"/>
        <end position="100"/>
    </location>
</feature>
<dbReference type="Gene3D" id="3.40.50.300">
    <property type="entry name" value="P-loop containing nucleotide triphosphate hydrolases"/>
    <property type="match status" value="1"/>
</dbReference>
<dbReference type="GO" id="GO:0008146">
    <property type="term" value="F:sulfotransferase activity"/>
    <property type="evidence" value="ECO:0007669"/>
    <property type="project" value="InterPro"/>
</dbReference>
<dbReference type="InterPro" id="IPR000863">
    <property type="entry name" value="Sulfotransferase_dom"/>
</dbReference>
<evidence type="ECO:0000313" key="2">
    <source>
        <dbReference type="EMBL" id="KAH7950790.1"/>
    </source>
</evidence>
<dbReference type="InterPro" id="IPR027417">
    <property type="entry name" value="P-loop_NTPase"/>
</dbReference>
<protein>
    <recommendedName>
        <fullName evidence="1">Sulfotransferase domain-containing protein</fullName>
    </recommendedName>
</protein>
<evidence type="ECO:0000259" key="1">
    <source>
        <dbReference type="Pfam" id="PF00685"/>
    </source>
</evidence>
<dbReference type="EMBL" id="JABSTV010001251">
    <property type="protein sequence ID" value="KAH7950790.1"/>
    <property type="molecule type" value="Genomic_DNA"/>
</dbReference>
<name>A0A9D4PPU3_RHISA</name>
<reference evidence="2" key="2">
    <citation type="submission" date="2021-09" db="EMBL/GenBank/DDBJ databases">
        <authorList>
            <person name="Jia N."/>
            <person name="Wang J."/>
            <person name="Shi W."/>
            <person name="Du L."/>
            <person name="Sun Y."/>
            <person name="Zhan W."/>
            <person name="Jiang J."/>
            <person name="Wang Q."/>
            <person name="Zhang B."/>
            <person name="Ji P."/>
            <person name="Sakyi L.B."/>
            <person name="Cui X."/>
            <person name="Yuan T."/>
            <person name="Jiang B."/>
            <person name="Yang W."/>
            <person name="Lam T.T.-Y."/>
            <person name="Chang Q."/>
            <person name="Ding S."/>
            <person name="Wang X."/>
            <person name="Zhu J."/>
            <person name="Ruan X."/>
            <person name="Zhao L."/>
            <person name="Wei J."/>
            <person name="Que T."/>
            <person name="Du C."/>
            <person name="Cheng J."/>
            <person name="Dai P."/>
            <person name="Han X."/>
            <person name="Huang E."/>
            <person name="Gao Y."/>
            <person name="Liu J."/>
            <person name="Shao H."/>
            <person name="Ye R."/>
            <person name="Li L."/>
            <person name="Wei W."/>
            <person name="Wang X."/>
            <person name="Wang C."/>
            <person name="Huo Q."/>
            <person name="Li W."/>
            <person name="Guo W."/>
            <person name="Chen H."/>
            <person name="Chen S."/>
            <person name="Zhou L."/>
            <person name="Zhou L."/>
            <person name="Ni X."/>
            <person name="Tian J."/>
            <person name="Zhou Y."/>
            <person name="Sheng Y."/>
            <person name="Liu T."/>
            <person name="Pan Y."/>
            <person name="Xia L."/>
            <person name="Li J."/>
            <person name="Zhao F."/>
            <person name="Cao W."/>
        </authorList>
    </citation>
    <scope>NUCLEOTIDE SEQUENCE</scope>
    <source>
        <strain evidence="2">Rsan-2018</strain>
        <tissue evidence="2">Larvae</tissue>
    </source>
</reference>
<dbReference type="Proteomes" id="UP000821837">
    <property type="component" value="Chromosome 5"/>
</dbReference>